<organism evidence="2 3">
    <name type="scientific">Corynebacterium variabile</name>
    <dbReference type="NCBI Taxonomy" id="1727"/>
    <lineage>
        <taxon>Bacteria</taxon>
        <taxon>Bacillati</taxon>
        <taxon>Actinomycetota</taxon>
        <taxon>Actinomycetes</taxon>
        <taxon>Mycobacteriales</taxon>
        <taxon>Corynebacteriaceae</taxon>
        <taxon>Corynebacterium</taxon>
    </lineage>
</organism>
<dbReference type="RefSeq" id="WP_244938137.1">
    <property type="nucleotide sequence ID" value="NZ_BJNT01000005.1"/>
</dbReference>
<keyword evidence="1" id="KW-0732">Signal</keyword>
<sequence length="345" mass="36990">MRRAVGGALLALALTVPVPVAGASTTVPSGAAASGAATADLPAGVSIDHVEWLDGGEDEQGRRVDLYVNSAAMPGEPLKVEMQLARDWYTRPEQTFASVWTLGGIYGSDESNSWLTQADAAEWYADKNVNLIMPVGGGATFYTDWVNQDNGETINWETFLTEELPAVLAKDFRSDDRRAIMGVSMGATASVTLAGRHPDAFRFAGSFSGYLDMSSPGMPQAVDAMLKVWGRSTAANMWGPLGSQGWADHDPKLLLDNLRDTTVFVYSGSGRLTPGEPTNDPITATTDQSGEALSRMSTERFLSYAEDAGVSVHADMQPTGAHNWNAWVPVMKDAWPLIAEVLEVE</sequence>
<feature type="signal peptide" evidence="1">
    <location>
        <begin position="1"/>
        <end position="23"/>
    </location>
</feature>
<gene>
    <name evidence="2" type="ORF">CVA01_08350</name>
</gene>
<dbReference type="Gene3D" id="3.40.50.1820">
    <property type="entry name" value="alpha/beta hydrolase"/>
    <property type="match status" value="1"/>
</dbReference>
<dbReference type="GeneID" id="82886980"/>
<dbReference type="InterPro" id="IPR029058">
    <property type="entry name" value="AB_hydrolase_fold"/>
</dbReference>
<dbReference type="SUPFAM" id="SSF53474">
    <property type="entry name" value="alpha/beta-Hydrolases"/>
    <property type="match status" value="1"/>
</dbReference>
<dbReference type="GO" id="GO:0016747">
    <property type="term" value="F:acyltransferase activity, transferring groups other than amino-acyl groups"/>
    <property type="evidence" value="ECO:0007669"/>
    <property type="project" value="TreeGrafter"/>
</dbReference>
<dbReference type="EMBL" id="BJNT01000005">
    <property type="protein sequence ID" value="GEC85521.1"/>
    <property type="molecule type" value="Genomic_DNA"/>
</dbReference>
<dbReference type="PANTHER" id="PTHR48098:SF1">
    <property type="entry name" value="DIACYLGLYCEROL ACYLTRANSFERASE_MYCOLYLTRANSFERASE AG85A"/>
    <property type="match status" value="1"/>
</dbReference>
<proteinExistence type="predicted"/>
<dbReference type="PANTHER" id="PTHR48098">
    <property type="entry name" value="ENTEROCHELIN ESTERASE-RELATED"/>
    <property type="match status" value="1"/>
</dbReference>
<comment type="caution">
    <text evidence="2">The sequence shown here is derived from an EMBL/GenBank/DDBJ whole genome shotgun (WGS) entry which is preliminary data.</text>
</comment>
<dbReference type="Proteomes" id="UP000319986">
    <property type="component" value="Unassembled WGS sequence"/>
</dbReference>
<accession>A0A4Y4BXE4</accession>
<dbReference type="InterPro" id="IPR000801">
    <property type="entry name" value="Esterase-like"/>
</dbReference>
<name>A0A4Y4BXE4_9CORY</name>
<evidence type="ECO:0000313" key="3">
    <source>
        <dbReference type="Proteomes" id="UP000319986"/>
    </source>
</evidence>
<evidence type="ECO:0000256" key="1">
    <source>
        <dbReference type="SAM" id="SignalP"/>
    </source>
</evidence>
<protein>
    <recommendedName>
        <fullName evidence="4">Esterase</fullName>
    </recommendedName>
</protein>
<dbReference type="Pfam" id="PF00756">
    <property type="entry name" value="Esterase"/>
    <property type="match status" value="1"/>
</dbReference>
<dbReference type="InterPro" id="IPR050583">
    <property type="entry name" value="Mycobacterial_A85_antigen"/>
</dbReference>
<evidence type="ECO:0000313" key="2">
    <source>
        <dbReference type="EMBL" id="GEC85521.1"/>
    </source>
</evidence>
<evidence type="ECO:0008006" key="4">
    <source>
        <dbReference type="Google" id="ProtNLM"/>
    </source>
</evidence>
<dbReference type="AlphaFoldDB" id="A0A4Y4BXE4"/>
<feature type="chain" id="PRO_5021279107" description="Esterase" evidence="1">
    <location>
        <begin position="24"/>
        <end position="345"/>
    </location>
</feature>
<reference evidence="2 3" key="1">
    <citation type="submission" date="2019-06" db="EMBL/GenBank/DDBJ databases">
        <title>Whole genome shotgun sequence of Corynebacterium variabile NBRC 15286.</title>
        <authorList>
            <person name="Hosoyama A."/>
            <person name="Uohara A."/>
            <person name="Ohji S."/>
            <person name="Ichikawa N."/>
        </authorList>
    </citation>
    <scope>NUCLEOTIDE SEQUENCE [LARGE SCALE GENOMIC DNA]</scope>
    <source>
        <strain evidence="2 3">NBRC 15286</strain>
    </source>
</reference>